<feature type="domain" description="Reverse transcriptase" evidence="1">
    <location>
        <begin position="392"/>
        <end position="495"/>
    </location>
</feature>
<evidence type="ECO:0000313" key="3">
    <source>
        <dbReference type="Proteomes" id="UP000807504"/>
    </source>
</evidence>
<dbReference type="InterPro" id="IPR043502">
    <property type="entry name" value="DNA/RNA_pol_sf"/>
</dbReference>
<dbReference type="PANTHER" id="PTHR47331">
    <property type="entry name" value="PHD-TYPE DOMAIN-CONTAINING PROTEIN"/>
    <property type="match status" value="1"/>
</dbReference>
<reference evidence="2" key="1">
    <citation type="journal article" date="2020" name="bioRxiv">
        <title>Chromosome-level reference genome of the European wasp spider Argiope bruennichi: a resource for studies on range expansion and evolutionary adaptation.</title>
        <authorList>
            <person name="Sheffer M.M."/>
            <person name="Hoppe A."/>
            <person name="Krehenwinkel H."/>
            <person name="Uhl G."/>
            <person name="Kuss A.W."/>
            <person name="Jensen L."/>
            <person name="Jensen C."/>
            <person name="Gillespie R.G."/>
            <person name="Hoff K.J."/>
            <person name="Prost S."/>
        </authorList>
    </citation>
    <scope>NUCLEOTIDE SEQUENCE</scope>
</reference>
<protein>
    <recommendedName>
        <fullName evidence="1">Reverse transcriptase domain-containing protein</fullName>
    </recommendedName>
</protein>
<dbReference type="AlphaFoldDB" id="A0A8T0FFB0"/>
<dbReference type="EMBL" id="JABXBU010000012">
    <property type="protein sequence ID" value="KAF8789746.1"/>
    <property type="molecule type" value="Genomic_DNA"/>
</dbReference>
<evidence type="ECO:0000313" key="2">
    <source>
        <dbReference type="EMBL" id="KAF8789746.1"/>
    </source>
</evidence>
<dbReference type="Pfam" id="PF00078">
    <property type="entry name" value="RVT_1"/>
    <property type="match status" value="1"/>
</dbReference>
<dbReference type="PANTHER" id="PTHR47331:SF1">
    <property type="entry name" value="GAG-LIKE PROTEIN"/>
    <property type="match status" value="1"/>
</dbReference>
<proteinExistence type="predicted"/>
<dbReference type="InterPro" id="IPR043128">
    <property type="entry name" value="Rev_trsase/Diguanyl_cyclase"/>
</dbReference>
<name>A0A8T0FFB0_ARGBR</name>
<dbReference type="Proteomes" id="UP000807504">
    <property type="component" value="Unassembled WGS sequence"/>
</dbReference>
<dbReference type="Gene3D" id="3.10.10.10">
    <property type="entry name" value="HIV Type 1 Reverse Transcriptase, subunit A, domain 1"/>
    <property type="match status" value="1"/>
</dbReference>
<evidence type="ECO:0000259" key="1">
    <source>
        <dbReference type="Pfam" id="PF00078"/>
    </source>
</evidence>
<accession>A0A8T0FFB0</accession>
<comment type="caution">
    <text evidence="2">The sequence shown here is derived from an EMBL/GenBank/DDBJ whole genome shotgun (WGS) entry which is preliminary data.</text>
</comment>
<dbReference type="Gene3D" id="3.30.70.270">
    <property type="match status" value="1"/>
</dbReference>
<dbReference type="SUPFAM" id="SSF56672">
    <property type="entry name" value="DNA/RNA polymerases"/>
    <property type="match status" value="1"/>
</dbReference>
<sequence>MYKQTKDENILRQDFLLQLAVELAADFREAHEQPKGRTNTKRSMPKSITDSYQQKLEIKLELRLDKTVEYCRAKQIRIMSHYETPAIHSVNGRKKEIEHFAHRNKRGVKNIVNEVFSERKICGFAPKIENQHILENLRINKIELSDAFCNDDEIDLLLGADLIGKLLTGKCVQLNFGLAAIHTELGWTVIGKETRLGTSNDEIVVDSSVQTVLSLYVNDISLKELCQIDSLGIRDSIENVSKRKLFDEQLKEFREKLTVLPDGRYEMELPWKLDSSNLPDNKELASKRHEKIIKRARNDGYLYEYQKIFIEWENLIMIKRVPELELNKKCHYLPHRPVIKNSSQNTKIRPVFDASARENRKPSLNQCLFIGPNLIELLPDILDRFRMIPIGFFSVDIEKAFLQIGIAPHDRDYLRFFYPNNEIEIYRHSRVVFGVTSSPFILSASIEHLLDHVPHDFADVVQKLRHSFYVDNCLISVNNVTEEKHFIEAAQKVMSRACFNLRGWESNFPCGYMCKSSGVTCILGMLWDLDNDSLMCNINFKTSTCETRVTKRLILSLVQQIFDPIGILVSATLLPKLLLQET</sequence>
<reference evidence="2" key="2">
    <citation type="submission" date="2020-06" db="EMBL/GenBank/DDBJ databases">
        <authorList>
            <person name="Sheffer M."/>
        </authorList>
    </citation>
    <scope>NUCLEOTIDE SEQUENCE</scope>
</reference>
<dbReference type="InterPro" id="IPR000477">
    <property type="entry name" value="RT_dom"/>
</dbReference>
<keyword evidence="3" id="KW-1185">Reference proteome</keyword>
<dbReference type="GO" id="GO:0071897">
    <property type="term" value="P:DNA biosynthetic process"/>
    <property type="evidence" value="ECO:0007669"/>
    <property type="project" value="UniProtKB-ARBA"/>
</dbReference>
<gene>
    <name evidence="2" type="ORF">HNY73_007663</name>
</gene>
<organism evidence="2 3">
    <name type="scientific">Argiope bruennichi</name>
    <name type="common">Wasp spider</name>
    <name type="synonym">Aranea bruennichi</name>
    <dbReference type="NCBI Taxonomy" id="94029"/>
    <lineage>
        <taxon>Eukaryota</taxon>
        <taxon>Metazoa</taxon>
        <taxon>Ecdysozoa</taxon>
        <taxon>Arthropoda</taxon>
        <taxon>Chelicerata</taxon>
        <taxon>Arachnida</taxon>
        <taxon>Araneae</taxon>
        <taxon>Araneomorphae</taxon>
        <taxon>Entelegynae</taxon>
        <taxon>Araneoidea</taxon>
        <taxon>Araneidae</taxon>
        <taxon>Argiope</taxon>
    </lineage>
</organism>